<dbReference type="Proteomes" id="UP000215914">
    <property type="component" value="Unassembled WGS sequence"/>
</dbReference>
<accession>A0A9K3MYN1</accession>
<evidence type="ECO:0000313" key="2">
    <source>
        <dbReference type="Proteomes" id="UP000215914"/>
    </source>
</evidence>
<sequence length="99" mass="11378">MIFLAQPGFNRTESTSTTSGFHSLKTGRTYTHQGTRCPIKSWPITNRFVPSPNKRTHILKCVHPNNIIERSTSINNLLQIHLKYNFLNFHPHSLSTFSL</sequence>
<keyword evidence="2" id="KW-1185">Reference proteome</keyword>
<dbReference type="AlphaFoldDB" id="A0A9K3MYN1"/>
<name>A0A9K3MYN1_HELAN</name>
<reference evidence="1" key="2">
    <citation type="submission" date="2020-06" db="EMBL/GenBank/DDBJ databases">
        <title>Helianthus annuus Genome sequencing and assembly Release 2.</title>
        <authorList>
            <person name="Gouzy J."/>
            <person name="Langlade N."/>
            <person name="Munos S."/>
        </authorList>
    </citation>
    <scope>NUCLEOTIDE SEQUENCE</scope>
    <source>
        <tissue evidence="1">Leaves</tissue>
    </source>
</reference>
<dbReference type="Gramene" id="mRNA:HanXRQr2_Chr11g0472741">
    <property type="protein sequence ID" value="CDS:HanXRQr2_Chr11g0472741.1"/>
    <property type="gene ID" value="HanXRQr2_Chr11g0472741"/>
</dbReference>
<reference evidence="1" key="1">
    <citation type="journal article" date="2017" name="Nature">
        <title>The sunflower genome provides insights into oil metabolism, flowering and Asterid evolution.</title>
        <authorList>
            <person name="Badouin H."/>
            <person name="Gouzy J."/>
            <person name="Grassa C.J."/>
            <person name="Murat F."/>
            <person name="Staton S.E."/>
            <person name="Cottret L."/>
            <person name="Lelandais-Briere C."/>
            <person name="Owens G.L."/>
            <person name="Carrere S."/>
            <person name="Mayjonade B."/>
            <person name="Legrand L."/>
            <person name="Gill N."/>
            <person name="Kane N.C."/>
            <person name="Bowers J.E."/>
            <person name="Hubner S."/>
            <person name="Bellec A."/>
            <person name="Berard A."/>
            <person name="Berges H."/>
            <person name="Blanchet N."/>
            <person name="Boniface M.C."/>
            <person name="Brunel D."/>
            <person name="Catrice O."/>
            <person name="Chaidir N."/>
            <person name="Claudel C."/>
            <person name="Donnadieu C."/>
            <person name="Faraut T."/>
            <person name="Fievet G."/>
            <person name="Helmstetter N."/>
            <person name="King M."/>
            <person name="Knapp S.J."/>
            <person name="Lai Z."/>
            <person name="Le Paslier M.C."/>
            <person name="Lippi Y."/>
            <person name="Lorenzon L."/>
            <person name="Mandel J.R."/>
            <person name="Marage G."/>
            <person name="Marchand G."/>
            <person name="Marquand E."/>
            <person name="Bret-Mestries E."/>
            <person name="Morien E."/>
            <person name="Nambeesan S."/>
            <person name="Nguyen T."/>
            <person name="Pegot-Espagnet P."/>
            <person name="Pouilly N."/>
            <person name="Raftis F."/>
            <person name="Sallet E."/>
            <person name="Schiex T."/>
            <person name="Thomas J."/>
            <person name="Vandecasteele C."/>
            <person name="Vares D."/>
            <person name="Vear F."/>
            <person name="Vautrin S."/>
            <person name="Crespi M."/>
            <person name="Mangin B."/>
            <person name="Burke J.M."/>
            <person name="Salse J."/>
            <person name="Munos S."/>
            <person name="Vincourt P."/>
            <person name="Rieseberg L.H."/>
            <person name="Langlade N.B."/>
        </authorList>
    </citation>
    <scope>NUCLEOTIDE SEQUENCE</scope>
    <source>
        <tissue evidence="1">Leaves</tissue>
    </source>
</reference>
<comment type="caution">
    <text evidence="1">The sequence shown here is derived from an EMBL/GenBank/DDBJ whole genome shotgun (WGS) entry which is preliminary data.</text>
</comment>
<protein>
    <submittedName>
        <fullName evidence="1">Uncharacterized protein</fullName>
    </submittedName>
</protein>
<gene>
    <name evidence="1" type="ORF">HanXRQr2_Chr11g0472741</name>
</gene>
<evidence type="ECO:0000313" key="1">
    <source>
        <dbReference type="EMBL" id="KAF5780516.1"/>
    </source>
</evidence>
<proteinExistence type="predicted"/>
<organism evidence="1 2">
    <name type="scientific">Helianthus annuus</name>
    <name type="common">Common sunflower</name>
    <dbReference type="NCBI Taxonomy" id="4232"/>
    <lineage>
        <taxon>Eukaryota</taxon>
        <taxon>Viridiplantae</taxon>
        <taxon>Streptophyta</taxon>
        <taxon>Embryophyta</taxon>
        <taxon>Tracheophyta</taxon>
        <taxon>Spermatophyta</taxon>
        <taxon>Magnoliopsida</taxon>
        <taxon>eudicotyledons</taxon>
        <taxon>Gunneridae</taxon>
        <taxon>Pentapetalae</taxon>
        <taxon>asterids</taxon>
        <taxon>campanulids</taxon>
        <taxon>Asterales</taxon>
        <taxon>Asteraceae</taxon>
        <taxon>Asteroideae</taxon>
        <taxon>Heliantheae alliance</taxon>
        <taxon>Heliantheae</taxon>
        <taxon>Helianthus</taxon>
    </lineage>
</organism>
<dbReference type="EMBL" id="MNCJ02000326">
    <property type="protein sequence ID" value="KAF5780516.1"/>
    <property type="molecule type" value="Genomic_DNA"/>
</dbReference>